<reference evidence="2 3" key="1">
    <citation type="submission" date="2019-10" db="EMBL/GenBank/DDBJ databases">
        <authorList>
            <person name="Palmer J.M."/>
        </authorList>
    </citation>
    <scope>NUCLEOTIDE SEQUENCE [LARGE SCALE GENOMIC DNA]</scope>
    <source>
        <strain evidence="2 3">TWF696</strain>
    </source>
</reference>
<feature type="region of interest" description="Disordered" evidence="1">
    <location>
        <begin position="1"/>
        <end position="28"/>
    </location>
</feature>
<evidence type="ECO:0000256" key="1">
    <source>
        <dbReference type="SAM" id="MobiDB-lite"/>
    </source>
</evidence>
<feature type="compositionally biased region" description="Polar residues" evidence="1">
    <location>
        <begin position="112"/>
        <end position="137"/>
    </location>
</feature>
<gene>
    <name evidence="2" type="ORF">TWF696_005169</name>
</gene>
<proteinExistence type="predicted"/>
<dbReference type="EMBL" id="JAVHNQ010000003">
    <property type="protein sequence ID" value="KAK6353182.1"/>
    <property type="molecule type" value="Genomic_DNA"/>
</dbReference>
<dbReference type="Proteomes" id="UP001375240">
    <property type="component" value="Unassembled WGS sequence"/>
</dbReference>
<name>A0AAV9UZW7_9PEZI</name>
<comment type="caution">
    <text evidence="2">The sequence shown here is derived from an EMBL/GenBank/DDBJ whole genome shotgun (WGS) entry which is preliminary data.</text>
</comment>
<evidence type="ECO:0000313" key="3">
    <source>
        <dbReference type="Proteomes" id="UP001375240"/>
    </source>
</evidence>
<evidence type="ECO:0000313" key="2">
    <source>
        <dbReference type="EMBL" id="KAK6353182.1"/>
    </source>
</evidence>
<feature type="region of interest" description="Disordered" evidence="1">
    <location>
        <begin position="112"/>
        <end position="161"/>
    </location>
</feature>
<dbReference type="AlphaFoldDB" id="A0AAV9UZW7"/>
<feature type="compositionally biased region" description="Basic and acidic residues" evidence="1">
    <location>
        <begin position="138"/>
        <end position="151"/>
    </location>
</feature>
<protein>
    <submittedName>
        <fullName evidence="2">Uncharacterized protein</fullName>
    </submittedName>
</protein>
<keyword evidence="3" id="KW-1185">Reference proteome</keyword>
<feature type="compositionally biased region" description="Low complexity" evidence="1">
    <location>
        <begin position="152"/>
        <end position="161"/>
    </location>
</feature>
<sequence length="435" mass="49422">MDNRRPNSKPSRWRPTPPPKDGDHDPISNVTWRREFFASKEWREMQDASVKDLFNIPLHDIPLPPRQDASKTQPANTETRDWYNYHFPTGIVLFPYDVDTINHDSRLTPTLTSTADVQSQNSQSTSLISLPQLNFKRQPSDRKNSKPRDHQLQTSQPQTPLLNGISAANFRRIQDLRRGDRVVLPTDPSIHSLNKGMIPRGVLIINRIGMQDAYGTFNTALQVRTFIELQLYEFILPPHIRALHVVETETCTMTKQLSLAPLLPGYFTLKHAYLIDMEVDYWPSAAELKAKTAAATYRLTIASLTDDGVIAVERFVAAETVHESVNRLHVSWHVGRRARTADFVRANRWVLWLLRYRPSVQARDMEGNWLEAQTYQVLGWSTSGVLATGTQSVGAIQTSELTAGYRRVEEEMFRVLAQCAPLPKVVDNDSDGGND</sequence>
<accession>A0AAV9UZW7</accession>
<organism evidence="2 3">
    <name type="scientific">Orbilia brochopaga</name>
    <dbReference type="NCBI Taxonomy" id="3140254"/>
    <lineage>
        <taxon>Eukaryota</taxon>
        <taxon>Fungi</taxon>
        <taxon>Dikarya</taxon>
        <taxon>Ascomycota</taxon>
        <taxon>Pezizomycotina</taxon>
        <taxon>Orbiliomycetes</taxon>
        <taxon>Orbiliales</taxon>
        <taxon>Orbiliaceae</taxon>
        <taxon>Orbilia</taxon>
    </lineage>
</organism>